<proteinExistence type="predicted"/>
<keyword evidence="1" id="KW-0812">Transmembrane</keyword>
<evidence type="ECO:0000313" key="3">
    <source>
        <dbReference type="Proteomes" id="UP000336166"/>
    </source>
</evidence>
<accession>A0AAN3BDU8</accession>
<evidence type="ECO:0000256" key="1">
    <source>
        <dbReference type="SAM" id="Phobius"/>
    </source>
</evidence>
<keyword evidence="1" id="KW-1133">Transmembrane helix</keyword>
<name>A0AAN3BDU8_LISMN</name>
<comment type="caution">
    <text evidence="2">The sequence shown here is derived from an EMBL/GenBank/DDBJ whole genome shotgun (WGS) entry which is preliminary data.</text>
</comment>
<organism evidence="2 3">
    <name type="scientific">Listeria monocytogenes</name>
    <dbReference type="NCBI Taxonomy" id="1639"/>
    <lineage>
        <taxon>Bacteria</taxon>
        <taxon>Bacillati</taxon>
        <taxon>Bacillota</taxon>
        <taxon>Bacilli</taxon>
        <taxon>Bacillales</taxon>
        <taxon>Listeriaceae</taxon>
        <taxon>Listeria</taxon>
    </lineage>
</organism>
<evidence type="ECO:0000313" key="2">
    <source>
        <dbReference type="EMBL" id="EAE2354121.1"/>
    </source>
</evidence>
<dbReference type="InterPro" id="IPR043993">
    <property type="entry name" value="T4SS_pilin"/>
</dbReference>
<dbReference type="Pfam" id="PF18895">
    <property type="entry name" value="T4SS_pilin"/>
    <property type="match status" value="1"/>
</dbReference>
<protein>
    <submittedName>
        <fullName evidence="2">Uncharacterized protein</fullName>
    </submittedName>
</protein>
<dbReference type="Proteomes" id="UP000336166">
    <property type="component" value="Unassembled WGS sequence"/>
</dbReference>
<feature type="transmembrane region" description="Helical" evidence="1">
    <location>
        <begin position="52"/>
        <end position="72"/>
    </location>
</feature>
<sequence length="75" mass="8356">MRKIDKIIAALTALTKFAEAFTLGFAVFQLVNAARGIMEKNPQKREEAKDNIKYIAIGVILCVSAEIIINYLKTL</sequence>
<reference evidence="2 3" key="1">
    <citation type="submission" date="2018-06" db="EMBL/GenBank/DDBJ databases">
        <authorList>
            <consortium name="PulseNet: The National Subtyping Network for Foodborne Disease Surveillance"/>
            <person name="Tarr C.L."/>
            <person name="Trees E."/>
            <person name="Katz L.S."/>
            <person name="Carleton-Romer H.A."/>
            <person name="Stroika S."/>
            <person name="Kucerova Z."/>
            <person name="Roache K.F."/>
            <person name="Sabol A.L."/>
            <person name="Besser J."/>
            <person name="Gerner-Smidt P."/>
        </authorList>
    </citation>
    <scope>NUCLEOTIDE SEQUENCE [LARGE SCALE GENOMIC DNA]</scope>
    <source>
        <strain evidence="2 3">PNUSAL000134</strain>
    </source>
</reference>
<dbReference type="EMBL" id="AAAREG010000004">
    <property type="protein sequence ID" value="EAE2354121.1"/>
    <property type="molecule type" value="Genomic_DNA"/>
</dbReference>
<keyword evidence="1" id="KW-0472">Membrane</keyword>
<gene>
    <name evidence="2" type="ORF">Y261_07175</name>
</gene>
<dbReference type="AlphaFoldDB" id="A0AAN3BDU8"/>